<keyword evidence="4 10" id="KW-0274">FAD</keyword>
<evidence type="ECO:0000256" key="4">
    <source>
        <dbReference type="ARBA" id="ARBA00022827"/>
    </source>
</evidence>
<dbReference type="Gene3D" id="1.10.540.10">
    <property type="entry name" value="Acyl-CoA dehydrogenase/oxidase, N-terminal domain"/>
    <property type="match status" value="1"/>
</dbReference>
<dbReference type="Gene3D" id="2.40.110.10">
    <property type="entry name" value="Butyryl-CoA Dehydrogenase, subunit A, domain 2"/>
    <property type="match status" value="1"/>
</dbReference>
<dbReference type="PANTHER" id="PTHR42803">
    <property type="entry name" value="ACYL-COA DEHYDROGENASE"/>
    <property type="match status" value="1"/>
</dbReference>
<dbReference type="Pfam" id="PF00441">
    <property type="entry name" value="Acyl-CoA_dh_1"/>
    <property type="match status" value="1"/>
</dbReference>
<evidence type="ECO:0000313" key="16">
    <source>
        <dbReference type="Proteomes" id="UP000032680"/>
    </source>
</evidence>
<evidence type="ECO:0000256" key="6">
    <source>
        <dbReference type="ARBA" id="ARBA00051388"/>
    </source>
</evidence>
<feature type="domain" description="Acyl-CoA dehydrogenase/oxidase N-terminal" evidence="13">
    <location>
        <begin position="41"/>
        <end position="156"/>
    </location>
</feature>
<dbReference type="RefSeq" id="WP_048862087.1">
    <property type="nucleotide sequence ID" value="NZ_BANB01000478.1"/>
</dbReference>
<comment type="cofactor">
    <cofactor evidence="1 10">
        <name>FAD</name>
        <dbReference type="ChEBI" id="CHEBI:57692"/>
    </cofactor>
</comment>
<evidence type="ECO:0000256" key="10">
    <source>
        <dbReference type="RuleBase" id="RU362125"/>
    </source>
</evidence>
<comment type="catalytic activity">
    <reaction evidence="6">
        <text>3-(methylsulfanyl)propanoyl-CoA + oxidized [electron-transfer flavoprotein] + H(+) = 3-(methylsulfanyl)acryloyl-CoA + reduced [electron-transfer flavoprotein]</text>
        <dbReference type="Rhea" id="RHEA:52612"/>
        <dbReference type="Rhea" id="RHEA-COMP:10685"/>
        <dbReference type="Rhea" id="RHEA-COMP:10686"/>
        <dbReference type="ChEBI" id="CHEBI:15378"/>
        <dbReference type="ChEBI" id="CHEBI:57692"/>
        <dbReference type="ChEBI" id="CHEBI:58307"/>
        <dbReference type="ChEBI" id="CHEBI:82815"/>
        <dbReference type="ChEBI" id="CHEBI:84994"/>
        <dbReference type="EC" id="1.3.99.41"/>
    </reaction>
    <physiologicalReaction direction="left-to-right" evidence="6">
        <dbReference type="Rhea" id="RHEA:52613"/>
    </physiologicalReaction>
</comment>
<keyword evidence="16" id="KW-1185">Reference proteome</keyword>
<dbReference type="Proteomes" id="UP000032680">
    <property type="component" value="Unassembled WGS sequence"/>
</dbReference>
<gene>
    <name evidence="15" type="ORF">Asru_0478_02</name>
</gene>
<dbReference type="InterPro" id="IPR009075">
    <property type="entry name" value="AcylCo_DH/oxidase_C"/>
</dbReference>
<dbReference type="InterPro" id="IPR009100">
    <property type="entry name" value="AcylCoA_DH/oxidase_NM_dom_sf"/>
</dbReference>
<dbReference type="SUPFAM" id="SSF47203">
    <property type="entry name" value="Acyl-CoA dehydrogenase C-terminal domain-like"/>
    <property type="match status" value="1"/>
</dbReference>
<keyword evidence="3 10" id="KW-0285">Flavoprotein</keyword>
<evidence type="ECO:0000256" key="7">
    <source>
        <dbReference type="ARBA" id="ARBA00058683"/>
    </source>
</evidence>
<comment type="caution">
    <text evidence="15">The sequence shown here is derived from an EMBL/GenBank/DDBJ whole genome shotgun (WGS) entry which is preliminary data.</text>
</comment>
<dbReference type="Pfam" id="PF02770">
    <property type="entry name" value="Acyl-CoA_dh_M"/>
    <property type="match status" value="1"/>
</dbReference>
<feature type="domain" description="Acyl-CoA oxidase/dehydrogenase middle" evidence="12">
    <location>
        <begin position="162"/>
        <end position="271"/>
    </location>
</feature>
<organism evidence="15 16">
    <name type="scientific">Acidisphaera rubrifaciens HS-AP3</name>
    <dbReference type="NCBI Taxonomy" id="1231350"/>
    <lineage>
        <taxon>Bacteria</taxon>
        <taxon>Pseudomonadati</taxon>
        <taxon>Pseudomonadota</taxon>
        <taxon>Alphaproteobacteria</taxon>
        <taxon>Acetobacterales</taxon>
        <taxon>Acetobacteraceae</taxon>
        <taxon>Acidisphaera</taxon>
    </lineage>
</organism>
<name>A0A0D6P9F5_9PROT</name>
<evidence type="ECO:0000256" key="3">
    <source>
        <dbReference type="ARBA" id="ARBA00022630"/>
    </source>
</evidence>
<dbReference type="InterPro" id="IPR037069">
    <property type="entry name" value="AcylCoA_DH/ox_N_sf"/>
</dbReference>
<evidence type="ECO:0000256" key="5">
    <source>
        <dbReference type="ARBA" id="ARBA00023002"/>
    </source>
</evidence>
<dbReference type="Pfam" id="PF12806">
    <property type="entry name" value="Acyl-CoA_dh_C"/>
    <property type="match status" value="1"/>
</dbReference>
<dbReference type="InterPro" id="IPR052166">
    <property type="entry name" value="Diverse_Acyl-CoA_DH"/>
</dbReference>
<evidence type="ECO:0000313" key="15">
    <source>
        <dbReference type="EMBL" id="GAN77828.1"/>
    </source>
</evidence>
<dbReference type="EMBL" id="BANB01000478">
    <property type="protein sequence ID" value="GAN77828.1"/>
    <property type="molecule type" value="Genomic_DNA"/>
</dbReference>
<dbReference type="PANTHER" id="PTHR42803:SF1">
    <property type="entry name" value="BROAD-SPECIFICITY LINEAR ACYL-COA DEHYDROGENASE FADE5"/>
    <property type="match status" value="1"/>
</dbReference>
<evidence type="ECO:0000259" key="12">
    <source>
        <dbReference type="Pfam" id="PF02770"/>
    </source>
</evidence>
<dbReference type="AlphaFoldDB" id="A0A0D6P9F5"/>
<feature type="domain" description="Acyl-CoA dehydrogenase/oxidase C-terminal" evidence="11">
    <location>
        <begin position="281"/>
        <end position="450"/>
    </location>
</feature>
<dbReference type="GO" id="GO:0050660">
    <property type="term" value="F:flavin adenine dinucleotide binding"/>
    <property type="evidence" value="ECO:0007669"/>
    <property type="project" value="InterPro"/>
</dbReference>
<dbReference type="EC" id="1.3.99.41" evidence="8"/>
<evidence type="ECO:0000259" key="14">
    <source>
        <dbReference type="Pfam" id="PF12806"/>
    </source>
</evidence>
<dbReference type="Gene3D" id="1.20.140.10">
    <property type="entry name" value="Butyryl-CoA Dehydrogenase, subunit A, domain 3"/>
    <property type="match status" value="1"/>
</dbReference>
<feature type="domain" description="Acetyl-CoA dehydrogenase-like C-terminal" evidence="14">
    <location>
        <begin position="466"/>
        <end position="591"/>
    </location>
</feature>
<dbReference type="InterPro" id="IPR046373">
    <property type="entry name" value="Acyl-CoA_Oxase/DH_mid-dom_sf"/>
</dbReference>
<dbReference type="InterPro" id="IPR006091">
    <property type="entry name" value="Acyl-CoA_Oxase/DH_mid-dom"/>
</dbReference>
<dbReference type="GO" id="GO:0016627">
    <property type="term" value="F:oxidoreductase activity, acting on the CH-CH group of donors"/>
    <property type="evidence" value="ECO:0007669"/>
    <property type="project" value="InterPro"/>
</dbReference>
<evidence type="ECO:0000256" key="8">
    <source>
        <dbReference type="ARBA" id="ARBA00066694"/>
    </source>
</evidence>
<sequence length="596" mass="64113">MQVYKAPLRDMRFVLHELNDSAGLAALDGMQDVTPELIDSVLEEAAKIAEEVLLPLNASGDEEGCHLDNGVVRTPKGFREAYRTFREGGWTGIGCAPEYGGQGLPHSVSMMVSEMLCATNMAFSMYPGLSHGAYEALSQHGSDAQKALYLPKLTDGTWTGTMCLTEPHCGTDLGLLRTRAVPADDGSYRISGTKIFISAGEHDLSENIVHLVLARIAGAPAGVRGISLFVVPKFIPTEDGRPGPRNGVVCASLEHKMGIKANATAQLVFEDAQGWIVGEPGRGLNAMFTMMNAARLGVGIQGLGMGEIAYQSAVAYARDRIQGRSLAGAKAADRAADPIIVHPDVRRMLLTIRAYNEGCRALGGWVSRRLDEAHHANDPAEREAAEGFAALMTPIVKALFTDLGLESANTAMQVYGGHGYIRDHGMEQLVRDARIALIYEGTNGIQALDLVGRKLPAHMGRNLRTFFHPVAAFIEANEKHPMLSKMVTGLGRAFGALQLATAHIASKGMGDPEEAGAAATEYLRLFGLVALGYMWARTAKLSLEKMMSAGADAAFYQTKLQTARFYFERILPQAGGLLFQIKAGKEAMMSFPEAAF</sequence>
<dbReference type="InterPro" id="IPR013786">
    <property type="entry name" value="AcylCoA_DH/ox_N"/>
</dbReference>
<reference evidence="15 16" key="1">
    <citation type="submission" date="2012-11" db="EMBL/GenBank/DDBJ databases">
        <title>Whole genome sequence of Acidisphaera rubrifaciens HS-AP3.</title>
        <authorList>
            <person name="Azuma Y."/>
            <person name="Higashiura N."/>
            <person name="Hirakawa H."/>
            <person name="Matsushita K."/>
        </authorList>
    </citation>
    <scope>NUCLEOTIDE SEQUENCE [LARGE SCALE GENOMIC DNA]</scope>
    <source>
        <strain evidence="15 16">HS-AP3</strain>
    </source>
</reference>
<evidence type="ECO:0000256" key="2">
    <source>
        <dbReference type="ARBA" id="ARBA00009347"/>
    </source>
</evidence>
<dbReference type="OrthoDB" id="5510711at2"/>
<proteinExistence type="inferred from homology"/>
<dbReference type="Pfam" id="PF02771">
    <property type="entry name" value="Acyl-CoA_dh_N"/>
    <property type="match status" value="1"/>
</dbReference>
<protein>
    <recommendedName>
        <fullName evidence="9">3-methylmercaptopropionyl-CoA dehydrogenase</fullName>
        <ecNumber evidence="8">1.3.99.41</ecNumber>
    </recommendedName>
</protein>
<evidence type="ECO:0000259" key="13">
    <source>
        <dbReference type="Pfam" id="PF02771"/>
    </source>
</evidence>
<evidence type="ECO:0000256" key="1">
    <source>
        <dbReference type="ARBA" id="ARBA00001974"/>
    </source>
</evidence>
<dbReference type="InterPro" id="IPR036250">
    <property type="entry name" value="AcylCo_DH-like_C"/>
</dbReference>
<comment type="function">
    <text evidence="7">Involved in the assimilation of dimethylsulphoniopropionate (DMSP), an important compound in the fixation of carbon in marine phytoplankton, by mediating the conversion of 3-(methylthio)propanoyl-CoA (MMPA-CoA) to 3-(methylthio)acryloyl-CoA (MTA-CoA).</text>
</comment>
<dbReference type="FunFam" id="1.10.540.10:FF:000080">
    <property type="entry name" value="Probable acyl-coA dehydrogenase"/>
    <property type="match status" value="1"/>
</dbReference>
<keyword evidence="5 10" id="KW-0560">Oxidoreductase</keyword>
<accession>A0A0D6P9F5</accession>
<dbReference type="SUPFAM" id="SSF56645">
    <property type="entry name" value="Acyl-CoA dehydrogenase NM domain-like"/>
    <property type="match status" value="1"/>
</dbReference>
<dbReference type="FunFam" id="2.40.110.10:FF:000031">
    <property type="entry name" value="Acyl-CoA dehydrogenase, putative"/>
    <property type="match status" value="1"/>
</dbReference>
<dbReference type="InterPro" id="IPR025878">
    <property type="entry name" value="Acyl-CoA_dh-like_C_dom"/>
</dbReference>
<evidence type="ECO:0000259" key="11">
    <source>
        <dbReference type="Pfam" id="PF00441"/>
    </source>
</evidence>
<evidence type="ECO:0000256" key="9">
    <source>
        <dbReference type="ARBA" id="ARBA00069043"/>
    </source>
</evidence>
<comment type="similarity">
    <text evidence="2 10">Belongs to the acyl-CoA dehydrogenase family.</text>
</comment>